<dbReference type="PANTHER" id="PTHR43547">
    <property type="entry name" value="TWO-COMPONENT HISTIDINE KINASE"/>
    <property type="match status" value="1"/>
</dbReference>
<feature type="domain" description="Response regulatory" evidence="7">
    <location>
        <begin position="713"/>
        <end position="823"/>
    </location>
</feature>
<dbReference type="SMART" id="SM00448">
    <property type="entry name" value="REC"/>
    <property type="match status" value="2"/>
</dbReference>
<dbReference type="Pfam" id="PF00512">
    <property type="entry name" value="HisKA"/>
    <property type="match status" value="1"/>
</dbReference>
<keyword evidence="10" id="KW-1185">Reference proteome</keyword>
<dbReference type="Gene3D" id="3.30.565.10">
    <property type="entry name" value="Histidine kinase-like ATPase, C-terminal domain"/>
    <property type="match status" value="1"/>
</dbReference>
<dbReference type="Proteomes" id="UP001169764">
    <property type="component" value="Unassembled WGS sequence"/>
</dbReference>
<feature type="domain" description="Histidine kinase" evidence="6">
    <location>
        <begin position="360"/>
        <end position="578"/>
    </location>
</feature>
<evidence type="ECO:0000256" key="3">
    <source>
        <dbReference type="ARBA" id="ARBA00022553"/>
    </source>
</evidence>
<dbReference type="InterPro" id="IPR003594">
    <property type="entry name" value="HATPase_dom"/>
</dbReference>
<dbReference type="CDD" id="cd00075">
    <property type="entry name" value="HATPase"/>
    <property type="match status" value="1"/>
</dbReference>
<dbReference type="InterPro" id="IPR007891">
    <property type="entry name" value="CHASE3"/>
</dbReference>
<evidence type="ECO:0000259" key="8">
    <source>
        <dbReference type="PROSITE" id="PS50112"/>
    </source>
</evidence>
<dbReference type="PANTHER" id="PTHR43547:SF2">
    <property type="entry name" value="HYBRID SIGNAL TRANSDUCTION HISTIDINE KINASE C"/>
    <property type="match status" value="1"/>
</dbReference>
<dbReference type="CDD" id="cd19410">
    <property type="entry name" value="HK9-like_sensor"/>
    <property type="match status" value="1"/>
</dbReference>
<dbReference type="EMBL" id="JAUOTP010000007">
    <property type="protein sequence ID" value="MDO6415810.1"/>
    <property type="molecule type" value="Genomic_DNA"/>
</dbReference>
<evidence type="ECO:0000313" key="10">
    <source>
        <dbReference type="Proteomes" id="UP001169764"/>
    </source>
</evidence>
<dbReference type="Gene3D" id="1.10.287.130">
    <property type="match status" value="1"/>
</dbReference>
<protein>
    <recommendedName>
        <fullName evidence="2">histidine kinase</fullName>
        <ecNumber evidence="2">2.7.13.3</ecNumber>
    </recommendedName>
</protein>
<keyword evidence="5" id="KW-0812">Transmembrane</keyword>
<dbReference type="SMART" id="SM00387">
    <property type="entry name" value="HATPase_c"/>
    <property type="match status" value="1"/>
</dbReference>
<proteinExistence type="predicted"/>
<feature type="domain" description="Response regulatory" evidence="7">
    <location>
        <begin position="589"/>
        <end position="704"/>
    </location>
</feature>
<feature type="transmembrane region" description="Helical" evidence="5">
    <location>
        <begin position="20"/>
        <end position="38"/>
    </location>
</feature>
<dbReference type="SMART" id="SM00091">
    <property type="entry name" value="PAS"/>
    <property type="match status" value="1"/>
</dbReference>
<dbReference type="InterPro" id="IPR000014">
    <property type="entry name" value="PAS"/>
</dbReference>
<feature type="transmembrane region" description="Helical" evidence="5">
    <location>
        <begin position="195"/>
        <end position="215"/>
    </location>
</feature>
<keyword evidence="3 4" id="KW-0597">Phosphoprotein</keyword>
<dbReference type="PRINTS" id="PR00344">
    <property type="entry name" value="BCTRLSENSOR"/>
</dbReference>
<dbReference type="Pfam" id="PF05227">
    <property type="entry name" value="CHASE3"/>
    <property type="match status" value="1"/>
</dbReference>
<comment type="catalytic activity">
    <reaction evidence="1">
        <text>ATP + protein L-histidine = ADP + protein N-phospho-L-histidine.</text>
        <dbReference type="EC" id="2.7.13.3"/>
    </reaction>
</comment>
<dbReference type="PROSITE" id="PS50110">
    <property type="entry name" value="RESPONSE_REGULATORY"/>
    <property type="match status" value="2"/>
</dbReference>
<dbReference type="InterPro" id="IPR005467">
    <property type="entry name" value="His_kinase_dom"/>
</dbReference>
<feature type="modified residue" description="4-aspartylphosphate" evidence="4">
    <location>
        <position position="638"/>
    </location>
</feature>
<dbReference type="Gene3D" id="3.40.50.2300">
    <property type="match status" value="2"/>
</dbReference>
<dbReference type="Pfam" id="PF13426">
    <property type="entry name" value="PAS_9"/>
    <property type="match status" value="1"/>
</dbReference>
<evidence type="ECO:0000256" key="5">
    <source>
        <dbReference type="SAM" id="Phobius"/>
    </source>
</evidence>
<name>A0ABT8YBW1_9SPHN</name>
<dbReference type="CDD" id="cd00082">
    <property type="entry name" value="HisKA"/>
    <property type="match status" value="1"/>
</dbReference>
<dbReference type="CDD" id="cd00130">
    <property type="entry name" value="PAS"/>
    <property type="match status" value="1"/>
</dbReference>
<keyword evidence="9" id="KW-0067">ATP-binding</keyword>
<accession>A0ABT8YBW1</accession>
<dbReference type="Gene3D" id="3.30.450.20">
    <property type="entry name" value="PAS domain"/>
    <property type="match status" value="1"/>
</dbReference>
<dbReference type="Pfam" id="PF00072">
    <property type="entry name" value="Response_reg"/>
    <property type="match status" value="1"/>
</dbReference>
<feature type="domain" description="PAS" evidence="8">
    <location>
        <begin position="231"/>
        <end position="273"/>
    </location>
</feature>
<dbReference type="Pfam" id="PF02518">
    <property type="entry name" value="HATPase_c"/>
    <property type="match status" value="1"/>
</dbReference>
<feature type="modified residue" description="4-aspartylphosphate" evidence="4">
    <location>
        <position position="761"/>
    </location>
</feature>
<dbReference type="SUPFAM" id="SSF55874">
    <property type="entry name" value="ATPase domain of HSP90 chaperone/DNA topoisomerase II/histidine kinase"/>
    <property type="match status" value="1"/>
</dbReference>
<dbReference type="InterPro" id="IPR001789">
    <property type="entry name" value="Sig_transdc_resp-reg_receiver"/>
</dbReference>
<gene>
    <name evidence="9" type="ORF">Q4F19_15570</name>
</gene>
<dbReference type="SUPFAM" id="SSF55785">
    <property type="entry name" value="PYP-like sensor domain (PAS domain)"/>
    <property type="match status" value="1"/>
</dbReference>
<dbReference type="InterPro" id="IPR036890">
    <property type="entry name" value="HATPase_C_sf"/>
</dbReference>
<dbReference type="PROSITE" id="PS50109">
    <property type="entry name" value="HIS_KIN"/>
    <property type="match status" value="1"/>
</dbReference>
<dbReference type="InterPro" id="IPR003661">
    <property type="entry name" value="HisK_dim/P_dom"/>
</dbReference>
<evidence type="ECO:0000259" key="7">
    <source>
        <dbReference type="PROSITE" id="PS50110"/>
    </source>
</evidence>
<keyword evidence="5" id="KW-0472">Membrane</keyword>
<sequence length="834" mass="90159">MTQRERWSALYVREPRAWRSILIALLVPLVLGTALLVLQSEFRRSERLRTLAAASYDRRIDQILLLSNLKGAEAAERGYLLTGNPDFLKPYAPARAAVMRQLAAMRDHYDADVSRDYPRRITALVAAKFSELDRTIAAAERGDRSAAVASVATGSGKQVMAELRRNIGAMIDREAALSHDRGTAYLAQRTALQQATVLVCVGGIAILLTFLFAGWRLHRQRFAALVEAFEAAERNEVILDSTIDAILILNPSGTIERINAAATAMLGFASEDLERRDIASIIDIAPGEGSFHKRLDLREGQLGRSFLADRTVLHRDGHSIAVDVAMGVMSLPSGDHIVVSLRDISERKRVERVKDDLMSTVSHELRTPLTSIVGSLGLLRAGSAGALPESASRLVEIAENNSRRLIRLINDMLDIDRIETGQLHMVREPIDLRLVLDQACTGSEGLARGNDVSLDCHQADRPVLVSGDPDRLLQVITNLLSNAIRAAPAESTVDLSVAIDPGGRAVVSVEDRGSGIPVSFRNRIFGRFERASTSHHSSGTGLGLAISREIVSRHDGTIWFEDRPGGGTRFAFALPRIGAVAEHDVDAPRILICEQDDATGSKLAALVVKEGCAYDLAGSDAEARAALGRGDYAALIVDLNLPADGGLAFTRFARDGEMPFRGPIIVVSPNAFAEGEEISPLDMIDWIDKAGGTDRLSSALRVALQRTDSRRPLVLHLDDDRDLLDVVAAALEPEVRIITATDVVSARALLQTTSPDAVILDIQLASGSGLDLLPFLVDPEGLAIPTIIYSAQDTASEIVAQADAVLVKARGSIPDLKATVRRLVRARVAREVDA</sequence>
<evidence type="ECO:0000256" key="2">
    <source>
        <dbReference type="ARBA" id="ARBA00012438"/>
    </source>
</evidence>
<keyword evidence="9" id="KW-0547">Nucleotide-binding</keyword>
<dbReference type="SUPFAM" id="SSF52172">
    <property type="entry name" value="CheY-like"/>
    <property type="match status" value="2"/>
</dbReference>
<dbReference type="RefSeq" id="WP_303544304.1">
    <property type="nucleotide sequence ID" value="NZ_JAUOTP010000007.1"/>
</dbReference>
<comment type="caution">
    <text evidence="9">The sequence shown here is derived from an EMBL/GenBank/DDBJ whole genome shotgun (WGS) entry which is preliminary data.</text>
</comment>
<dbReference type="NCBIfam" id="TIGR00229">
    <property type="entry name" value="sensory_box"/>
    <property type="match status" value="1"/>
</dbReference>
<dbReference type="PROSITE" id="PS50112">
    <property type="entry name" value="PAS"/>
    <property type="match status" value="1"/>
</dbReference>
<dbReference type="InterPro" id="IPR004358">
    <property type="entry name" value="Sig_transdc_His_kin-like_C"/>
</dbReference>
<dbReference type="InterPro" id="IPR036097">
    <property type="entry name" value="HisK_dim/P_sf"/>
</dbReference>
<organism evidence="9 10">
    <name type="scientific">Sphingomonas natans</name>
    <dbReference type="NCBI Taxonomy" id="3063330"/>
    <lineage>
        <taxon>Bacteria</taxon>
        <taxon>Pseudomonadati</taxon>
        <taxon>Pseudomonadota</taxon>
        <taxon>Alphaproteobacteria</taxon>
        <taxon>Sphingomonadales</taxon>
        <taxon>Sphingomonadaceae</taxon>
        <taxon>Sphingomonas</taxon>
    </lineage>
</organism>
<evidence type="ECO:0000259" key="6">
    <source>
        <dbReference type="PROSITE" id="PS50109"/>
    </source>
</evidence>
<evidence type="ECO:0000313" key="9">
    <source>
        <dbReference type="EMBL" id="MDO6415810.1"/>
    </source>
</evidence>
<dbReference type="InterPro" id="IPR035965">
    <property type="entry name" value="PAS-like_dom_sf"/>
</dbReference>
<keyword evidence="5" id="KW-1133">Transmembrane helix</keyword>
<dbReference type="InterPro" id="IPR011006">
    <property type="entry name" value="CheY-like_superfamily"/>
</dbReference>
<evidence type="ECO:0000256" key="4">
    <source>
        <dbReference type="PROSITE-ProRule" id="PRU00169"/>
    </source>
</evidence>
<dbReference type="EC" id="2.7.13.3" evidence="2"/>
<evidence type="ECO:0000256" key="1">
    <source>
        <dbReference type="ARBA" id="ARBA00000085"/>
    </source>
</evidence>
<dbReference type="SMART" id="SM00388">
    <property type="entry name" value="HisKA"/>
    <property type="match status" value="1"/>
</dbReference>
<dbReference type="SUPFAM" id="SSF47384">
    <property type="entry name" value="Homodimeric domain of signal transducing histidine kinase"/>
    <property type="match status" value="1"/>
</dbReference>
<dbReference type="GO" id="GO:0005524">
    <property type="term" value="F:ATP binding"/>
    <property type="evidence" value="ECO:0007669"/>
    <property type="project" value="UniProtKB-KW"/>
</dbReference>
<reference evidence="9" key="1">
    <citation type="submission" date="2023-07" db="EMBL/GenBank/DDBJ databases">
        <authorList>
            <person name="Kim M."/>
        </authorList>
    </citation>
    <scope>NUCLEOTIDE SEQUENCE</scope>
    <source>
        <strain evidence="9">BIUV-7</strain>
    </source>
</reference>
<dbReference type="CDD" id="cd00156">
    <property type="entry name" value="REC"/>
    <property type="match status" value="1"/>
</dbReference>